<dbReference type="EMBL" id="BKCJ011341374">
    <property type="protein sequence ID" value="GFD22973.1"/>
    <property type="molecule type" value="Genomic_DNA"/>
</dbReference>
<dbReference type="AlphaFoldDB" id="A0A699ULH9"/>
<evidence type="ECO:0000313" key="2">
    <source>
        <dbReference type="EMBL" id="GFD22973.1"/>
    </source>
</evidence>
<sequence>VWKVWKRMGYEKPSTKLTFYKAFFSTQWKFFIHMILHSLSAKQTSWNEFSSAMASTLICLSSEELATDVVPPTSISPLPLSLVLPSLPPHQSPCLPQPQAVEGSSHVFQQ</sequence>
<evidence type="ECO:0000256" key="1">
    <source>
        <dbReference type="SAM" id="MobiDB-lite"/>
    </source>
</evidence>
<reference evidence="2" key="1">
    <citation type="journal article" date="2019" name="Sci. Rep.">
        <title>Draft genome of Tanacetum cinerariifolium, the natural source of mosquito coil.</title>
        <authorList>
            <person name="Yamashiro T."/>
            <person name="Shiraishi A."/>
            <person name="Satake H."/>
            <person name="Nakayama K."/>
        </authorList>
    </citation>
    <scope>NUCLEOTIDE SEQUENCE</scope>
</reference>
<feature type="non-terminal residue" evidence="2">
    <location>
        <position position="1"/>
    </location>
</feature>
<gene>
    <name evidence="2" type="ORF">Tci_894942</name>
</gene>
<organism evidence="2">
    <name type="scientific">Tanacetum cinerariifolium</name>
    <name type="common">Dalmatian daisy</name>
    <name type="synonym">Chrysanthemum cinerariifolium</name>
    <dbReference type="NCBI Taxonomy" id="118510"/>
    <lineage>
        <taxon>Eukaryota</taxon>
        <taxon>Viridiplantae</taxon>
        <taxon>Streptophyta</taxon>
        <taxon>Embryophyta</taxon>
        <taxon>Tracheophyta</taxon>
        <taxon>Spermatophyta</taxon>
        <taxon>Magnoliopsida</taxon>
        <taxon>eudicotyledons</taxon>
        <taxon>Gunneridae</taxon>
        <taxon>Pentapetalae</taxon>
        <taxon>asterids</taxon>
        <taxon>campanulids</taxon>
        <taxon>Asterales</taxon>
        <taxon>Asteraceae</taxon>
        <taxon>Asteroideae</taxon>
        <taxon>Anthemideae</taxon>
        <taxon>Anthemidinae</taxon>
        <taxon>Tanacetum</taxon>
    </lineage>
</organism>
<protein>
    <submittedName>
        <fullName evidence="2">Uncharacterized protein</fullName>
    </submittedName>
</protein>
<name>A0A699ULH9_TANCI</name>
<feature type="region of interest" description="Disordered" evidence="1">
    <location>
        <begin position="91"/>
        <end position="110"/>
    </location>
</feature>
<feature type="non-terminal residue" evidence="2">
    <location>
        <position position="110"/>
    </location>
</feature>
<proteinExistence type="predicted"/>
<comment type="caution">
    <text evidence="2">The sequence shown here is derived from an EMBL/GenBank/DDBJ whole genome shotgun (WGS) entry which is preliminary data.</text>
</comment>
<accession>A0A699ULH9</accession>